<protein>
    <submittedName>
        <fullName evidence="7">Recombinase family protein</fullName>
    </submittedName>
</protein>
<dbReference type="InterPro" id="IPR038109">
    <property type="entry name" value="DNA_bind_recomb_sf"/>
</dbReference>
<dbReference type="PROSITE" id="PS51736">
    <property type="entry name" value="RECOMBINASES_3"/>
    <property type="match status" value="1"/>
</dbReference>
<proteinExistence type="predicted"/>
<accession>A0ABT2AY00</accession>
<dbReference type="InterPro" id="IPR006119">
    <property type="entry name" value="Resolv_N"/>
</dbReference>
<dbReference type="Gene3D" id="3.90.1750.20">
    <property type="entry name" value="Putative Large Serine Recombinase, Chain B, Domain 2"/>
    <property type="match status" value="1"/>
</dbReference>
<dbReference type="SUPFAM" id="SSF53041">
    <property type="entry name" value="Resolvase-like"/>
    <property type="match status" value="1"/>
</dbReference>
<feature type="coiled-coil region" evidence="3">
    <location>
        <begin position="385"/>
        <end position="459"/>
    </location>
</feature>
<gene>
    <name evidence="7" type="ORF">NX794_07810</name>
</gene>
<feature type="region of interest" description="Disordered" evidence="4">
    <location>
        <begin position="644"/>
        <end position="868"/>
    </location>
</feature>
<dbReference type="InterPro" id="IPR011109">
    <property type="entry name" value="DNA_bind_recombinase_dom"/>
</dbReference>
<dbReference type="PROSITE" id="PS51737">
    <property type="entry name" value="RECOMBINASE_DNA_BIND"/>
    <property type="match status" value="1"/>
</dbReference>
<dbReference type="PANTHER" id="PTHR30461:SF2">
    <property type="entry name" value="SERINE RECOMBINASE PINE-RELATED"/>
    <property type="match status" value="1"/>
</dbReference>
<feature type="domain" description="Recombinase" evidence="6">
    <location>
        <begin position="180"/>
        <end position="295"/>
    </location>
</feature>
<name>A0ABT2AY00_9ACTN</name>
<feature type="compositionally biased region" description="Low complexity" evidence="4">
    <location>
        <begin position="663"/>
        <end position="676"/>
    </location>
</feature>
<keyword evidence="8" id="KW-1185">Reference proteome</keyword>
<evidence type="ECO:0000256" key="2">
    <source>
        <dbReference type="ARBA" id="ARBA00023172"/>
    </source>
</evidence>
<evidence type="ECO:0000256" key="3">
    <source>
        <dbReference type="SAM" id="Coils"/>
    </source>
</evidence>
<evidence type="ECO:0000313" key="8">
    <source>
        <dbReference type="Proteomes" id="UP001205612"/>
    </source>
</evidence>
<evidence type="ECO:0000256" key="1">
    <source>
        <dbReference type="ARBA" id="ARBA00023125"/>
    </source>
</evidence>
<dbReference type="EMBL" id="JANUGP010000004">
    <property type="protein sequence ID" value="MCS0601136.1"/>
    <property type="molecule type" value="Genomic_DNA"/>
</dbReference>
<evidence type="ECO:0000256" key="4">
    <source>
        <dbReference type="SAM" id="MobiDB-lite"/>
    </source>
</evidence>
<dbReference type="InterPro" id="IPR036162">
    <property type="entry name" value="Resolvase-like_N_sf"/>
</dbReference>
<comment type="caution">
    <text evidence="7">The sequence shown here is derived from an EMBL/GenBank/DDBJ whole genome shotgun (WGS) entry which is preliminary data.</text>
</comment>
<reference evidence="7 8" key="1">
    <citation type="submission" date="2022-08" db="EMBL/GenBank/DDBJ databases">
        <authorList>
            <person name="Somphong A."/>
            <person name="Phongsopitanun W."/>
        </authorList>
    </citation>
    <scope>NUCLEOTIDE SEQUENCE [LARGE SCALE GENOMIC DNA]</scope>
    <source>
        <strain evidence="7 8">LP11</strain>
    </source>
</reference>
<keyword evidence="2" id="KW-0233">DNA recombination</keyword>
<keyword evidence="3" id="KW-0175">Coiled coil</keyword>
<feature type="domain" description="Resolvase/invertase-type recombinase catalytic" evidence="5">
    <location>
        <begin position="16"/>
        <end position="172"/>
    </location>
</feature>
<keyword evidence="1" id="KW-0238">DNA-binding</keyword>
<feature type="compositionally biased region" description="Basic residues" evidence="4">
    <location>
        <begin position="677"/>
        <end position="710"/>
    </location>
</feature>
<dbReference type="PANTHER" id="PTHR30461">
    <property type="entry name" value="DNA-INVERTASE FROM LAMBDOID PROPHAGE"/>
    <property type="match status" value="1"/>
</dbReference>
<dbReference type="RefSeq" id="WP_258777503.1">
    <property type="nucleotide sequence ID" value="NZ_JANUGP010000004.1"/>
</dbReference>
<evidence type="ECO:0000313" key="7">
    <source>
        <dbReference type="EMBL" id="MCS0601136.1"/>
    </source>
</evidence>
<dbReference type="Pfam" id="PF00239">
    <property type="entry name" value="Resolvase"/>
    <property type="match status" value="1"/>
</dbReference>
<feature type="compositionally biased region" description="Basic residues" evidence="4">
    <location>
        <begin position="750"/>
        <end position="760"/>
    </location>
</feature>
<dbReference type="InterPro" id="IPR025827">
    <property type="entry name" value="Zn_ribbon_recom_dom"/>
</dbReference>
<organism evidence="7 8">
    <name type="scientific">Streptomyces pyxinicus</name>
    <dbReference type="NCBI Taxonomy" id="2970331"/>
    <lineage>
        <taxon>Bacteria</taxon>
        <taxon>Bacillati</taxon>
        <taxon>Actinomycetota</taxon>
        <taxon>Actinomycetes</taxon>
        <taxon>Kitasatosporales</taxon>
        <taxon>Streptomycetaceae</taxon>
        <taxon>Streptomyces</taxon>
    </lineage>
</organism>
<dbReference type="SMART" id="SM00857">
    <property type="entry name" value="Resolvase"/>
    <property type="match status" value="1"/>
</dbReference>
<evidence type="ECO:0000259" key="5">
    <source>
        <dbReference type="PROSITE" id="PS51736"/>
    </source>
</evidence>
<dbReference type="Gene3D" id="3.40.50.1390">
    <property type="entry name" value="Resolvase, N-terminal catalytic domain"/>
    <property type="match status" value="1"/>
</dbReference>
<dbReference type="CDD" id="cd00338">
    <property type="entry name" value="Ser_Recombinase"/>
    <property type="match status" value="1"/>
</dbReference>
<dbReference type="Proteomes" id="UP001205612">
    <property type="component" value="Unassembled WGS sequence"/>
</dbReference>
<dbReference type="Pfam" id="PF13408">
    <property type="entry name" value="Zn_ribbon_recom"/>
    <property type="match status" value="1"/>
</dbReference>
<evidence type="ECO:0000259" key="6">
    <source>
        <dbReference type="PROSITE" id="PS51737"/>
    </source>
</evidence>
<dbReference type="InterPro" id="IPR050639">
    <property type="entry name" value="SSR_resolvase"/>
</dbReference>
<sequence>MTKVLLPGKKMRRRWRVAIYRRVSTSKQVDGFGLDAQDELCRRWLDLMLGVGNYLIVDVYTDGGISGKLREREDLDRMNADIAAGRIDLVIFGKLDRIGRTMKNIHRWVYDTQDIEVEKGRNVRIVTADNRIDSEGDMFEVTLALLAYMAEMEHALILERTMSGRIQKVMAGGWPHGGIPYGYMIDPETGDIVVNPLEAIVIEAAVEYLVDYPEYLTRGEIAKKLNAKGYRTRKGHLWDGSNLAQRVKKALRRTVEFTFAAGTEDEQTHVLPLPEIVSSARAVLALEALERSAKTKSPANDYPLSGRLISLCGVPMTGAVDNRKDVRYYRCQKVREGAEYEHDCQTLYADEVEAAVMAEVTNLVADPDRLHELIKESLGSTPQRLESYRRRLEQIDETLAKQRRTRKKAIARLMVMVEAGEDDGDEDDADFVEEMRQEVEELKARYKEDERELLQERERVESWIADIEGEEERALQVVAAADKLRTKVGKLSKREQADLIEMLDIQVQVEGTAKVHRKGNFDPLSKWHWDTGEQVPAELTDEMWEKVSSIISNTQKWKDVRGAFEVTLEKIRTGRTWMEYDKCEQIGGRAYNTLMRTVRRWDERGEYRQALKALDGYRSVPAAPQFSLPPMRVTGAISRVPKGITAGQTDGIANGELGDVDGRGSPTPRSWTSSRPSSRRRRARTDRRGRPPHPGPRRGTRTTHRVPLRRPAREITVTAVRRAITASRPPARDRGFLSPGAGSPPAPRRPVPRHRFRRPAARPPGRRSTAAAANRADQRITSYRRPPPHNRSHRSHRSSLRTTRSHRSPCASPVPAIDRTITGPTAHRPPPATHRPEDRSQPLTCPHHQPHPHRPGAPFPATRPRSVT</sequence>
<feature type="compositionally biased region" description="Basic residues" evidence="4">
    <location>
        <begin position="786"/>
        <end position="807"/>
    </location>
</feature>